<keyword evidence="6" id="KW-0963">Cytoplasm</keyword>
<feature type="site" description="Transition state stabilizer" evidence="6">
    <location>
        <position position="242"/>
    </location>
</feature>
<protein>
    <recommendedName>
        <fullName evidence="6">Acetate kinase</fullName>
        <ecNumber evidence="6">2.7.2.1</ecNumber>
    </recommendedName>
    <alternativeName>
        <fullName evidence="6">Acetokinase</fullName>
    </alternativeName>
</protein>
<evidence type="ECO:0000313" key="8">
    <source>
        <dbReference type="EMBL" id="AFI06324.1"/>
    </source>
</evidence>
<dbReference type="NCBIfam" id="TIGR00016">
    <property type="entry name" value="ackA"/>
    <property type="match status" value="1"/>
</dbReference>
<dbReference type="PIRSF" id="PIRSF000722">
    <property type="entry name" value="Acetate_prop_kin"/>
    <property type="match status" value="1"/>
</dbReference>
<keyword evidence="3 6" id="KW-0547">Nucleotide-binding</keyword>
<evidence type="ECO:0000256" key="1">
    <source>
        <dbReference type="ARBA" id="ARBA00008748"/>
    </source>
</evidence>
<evidence type="ECO:0000256" key="7">
    <source>
        <dbReference type="RuleBase" id="RU003835"/>
    </source>
</evidence>
<feature type="binding site" evidence="6">
    <location>
        <position position="385"/>
    </location>
    <ligand>
        <name>Mg(2+)</name>
        <dbReference type="ChEBI" id="CHEBI:18420"/>
    </ligand>
</feature>
<dbReference type="eggNOG" id="COG0282">
    <property type="taxonomic scope" value="Bacteria"/>
</dbReference>
<dbReference type="STRING" id="1163745.HCD_06610"/>
<dbReference type="InterPro" id="IPR043129">
    <property type="entry name" value="ATPase_NBD"/>
</dbReference>
<keyword evidence="4 6" id="KW-0418">Kinase</keyword>
<evidence type="ECO:0000256" key="4">
    <source>
        <dbReference type="ARBA" id="ARBA00022777"/>
    </source>
</evidence>
<dbReference type="PATRIC" id="fig|1163745.3.peg.1394"/>
<dbReference type="GO" id="GO:0006085">
    <property type="term" value="P:acetyl-CoA biosynthetic process"/>
    <property type="evidence" value="ECO:0007669"/>
    <property type="project" value="UniProtKB-UniRule"/>
</dbReference>
<feature type="binding site" evidence="6">
    <location>
        <begin position="331"/>
        <end position="335"/>
    </location>
    <ligand>
        <name>ATP</name>
        <dbReference type="ChEBI" id="CHEBI:30616"/>
    </ligand>
</feature>
<dbReference type="GO" id="GO:0000287">
    <property type="term" value="F:magnesium ion binding"/>
    <property type="evidence" value="ECO:0007669"/>
    <property type="project" value="UniProtKB-UniRule"/>
</dbReference>
<evidence type="ECO:0000256" key="5">
    <source>
        <dbReference type="ARBA" id="ARBA00022840"/>
    </source>
</evidence>
<dbReference type="InterPro" id="IPR023865">
    <property type="entry name" value="Aliphatic_acid_kinase_CS"/>
</dbReference>
<comment type="similarity">
    <text evidence="1 6 7">Belongs to the acetokinase family.</text>
</comment>
<dbReference type="EMBL" id="CP003481">
    <property type="protein sequence ID" value="AFI06324.1"/>
    <property type="molecule type" value="Genomic_DNA"/>
</dbReference>
<dbReference type="KEGG" id="hcm:HCD_06610"/>
<dbReference type="RefSeq" id="WP_014659805.1">
    <property type="nucleotide sequence ID" value="NC_017735.1"/>
</dbReference>
<feature type="site" description="Transition state stabilizer" evidence="6">
    <location>
        <position position="181"/>
    </location>
</feature>
<feature type="binding site" evidence="6">
    <location>
        <begin position="209"/>
        <end position="213"/>
    </location>
    <ligand>
        <name>ATP</name>
        <dbReference type="ChEBI" id="CHEBI:30616"/>
    </ligand>
</feature>
<keyword evidence="2 6" id="KW-0808">Transferase</keyword>
<comment type="subunit">
    <text evidence="6">Homodimer.</text>
</comment>
<comment type="cofactor">
    <cofactor evidence="6">
        <name>Mg(2+)</name>
        <dbReference type="ChEBI" id="CHEBI:18420"/>
    </cofactor>
    <cofactor evidence="6">
        <name>Mn(2+)</name>
        <dbReference type="ChEBI" id="CHEBI:29035"/>
    </cofactor>
    <text evidence="6">Mg(2+). Can also accept Mn(2+).</text>
</comment>
<feature type="binding site" evidence="6">
    <location>
        <position position="92"/>
    </location>
    <ligand>
        <name>substrate</name>
    </ligand>
</feature>
<evidence type="ECO:0000256" key="2">
    <source>
        <dbReference type="ARBA" id="ARBA00022679"/>
    </source>
</evidence>
<keyword evidence="9" id="KW-1185">Reference proteome</keyword>
<dbReference type="InterPro" id="IPR000890">
    <property type="entry name" value="Aliphatic_acid_kin_short-chain"/>
</dbReference>
<dbReference type="PROSITE" id="PS01075">
    <property type="entry name" value="ACETATE_KINASE_1"/>
    <property type="match status" value="1"/>
</dbReference>
<sequence>MEILVLNLGSSSIKFKLFDMEKNEPLASGLVERIGEEMGQIKIESHLHHDEKVLKEQHVVKDHASGLLMIRENLTQMGIVKDFDKIDAIGHRVVQGGDKFNAPVLIDNQAMQDIDSLSILAPLHNPVNLAGIKFVQEAHPHIPQVAVFDTAFHSTMPSFAYMYALPYEFYEKYKIRRYGFHGTSHHYVAKEAAKYLNIPYNKFNAITLHLGNGASATAIKDGKSVDTSMGLTPLEGLIMGTRCGDIDPTVVEYIAQCTNKSLKEVMKILNHESGLKGICGDNDARNVEARVEKGDEKAQLAFDMCVYRIKKDVGAYMVALGRVDAIIFTGGMGENYPALRESVCEGLENFGIALHKPTNDKPAKGLVNLSQPNTKIQVLRIPTDEELEIALQTKEVVEKVSK</sequence>
<organism evidence="8 9">
    <name type="scientific">Helicobacter cetorum (strain ATCC BAA-540 / CCUG 52418 / MIT 99-5656)</name>
    <dbReference type="NCBI Taxonomy" id="1163745"/>
    <lineage>
        <taxon>Bacteria</taxon>
        <taxon>Pseudomonadati</taxon>
        <taxon>Campylobacterota</taxon>
        <taxon>Epsilonproteobacteria</taxon>
        <taxon>Campylobacterales</taxon>
        <taxon>Helicobacteraceae</taxon>
        <taxon>Helicobacter</taxon>
    </lineage>
</organism>
<gene>
    <name evidence="6" type="primary">ackA</name>
    <name evidence="8" type="ordered locus">HCD_06610</name>
</gene>
<dbReference type="CDD" id="cd24010">
    <property type="entry name" value="ASKHA_NBD_AcK_PK"/>
    <property type="match status" value="1"/>
</dbReference>
<accession>I0ETQ5</accession>
<keyword evidence="6" id="KW-0479">Metal-binding</keyword>
<keyword evidence="5 6" id="KW-0067">ATP-binding</keyword>
<evidence type="ECO:0000313" key="9">
    <source>
        <dbReference type="Proteomes" id="UP000005013"/>
    </source>
</evidence>
<comment type="pathway">
    <text evidence="6">Metabolic intermediate biosynthesis; acetyl-CoA biosynthesis; acetyl-CoA from acetate: step 1/2.</text>
</comment>
<feature type="active site" description="Proton donor/acceptor" evidence="6">
    <location>
        <position position="149"/>
    </location>
</feature>
<dbReference type="SUPFAM" id="SSF53067">
    <property type="entry name" value="Actin-like ATPase domain"/>
    <property type="match status" value="2"/>
</dbReference>
<dbReference type="OrthoDB" id="9802453at2"/>
<dbReference type="Gene3D" id="3.30.420.40">
    <property type="match status" value="2"/>
</dbReference>
<dbReference type="UniPathway" id="UPA00340">
    <property type="reaction ID" value="UER00458"/>
</dbReference>
<keyword evidence="6" id="KW-0460">Magnesium</keyword>
<dbReference type="PRINTS" id="PR00471">
    <property type="entry name" value="ACETATEKNASE"/>
</dbReference>
<comment type="subcellular location">
    <subcellularLocation>
        <location evidence="6">Cytoplasm</location>
    </subcellularLocation>
</comment>
<reference evidence="8 9" key="1">
    <citation type="journal article" date="2013" name="PLoS ONE">
        <title>Sequence Divergence and Conservation in Genomes ofHelicobacter cetorum Strains from a Dolphin and a Whale.</title>
        <authorList>
            <person name="Kersulyte D."/>
            <person name="Rossi M."/>
            <person name="Berg D.E."/>
        </authorList>
    </citation>
    <scope>NUCLEOTIDE SEQUENCE [LARGE SCALE GENOMIC DNA]</scope>
    <source>
        <strain evidence="8 9">MIT 99-5656</strain>
    </source>
</reference>
<dbReference type="GO" id="GO:0006083">
    <property type="term" value="P:acetate metabolic process"/>
    <property type="evidence" value="ECO:0007669"/>
    <property type="project" value="TreeGrafter"/>
</dbReference>
<dbReference type="Proteomes" id="UP000005013">
    <property type="component" value="Chromosome"/>
</dbReference>
<dbReference type="Pfam" id="PF00871">
    <property type="entry name" value="Acetate_kinase"/>
    <property type="match status" value="1"/>
</dbReference>
<comment type="catalytic activity">
    <reaction evidence="6">
        <text>acetate + ATP = acetyl phosphate + ADP</text>
        <dbReference type="Rhea" id="RHEA:11352"/>
        <dbReference type="ChEBI" id="CHEBI:22191"/>
        <dbReference type="ChEBI" id="CHEBI:30089"/>
        <dbReference type="ChEBI" id="CHEBI:30616"/>
        <dbReference type="ChEBI" id="CHEBI:456216"/>
        <dbReference type="EC" id="2.7.2.1"/>
    </reaction>
</comment>
<proteinExistence type="inferred from homology"/>
<comment type="function">
    <text evidence="6">Catalyzes the formation of acetyl phosphate from acetate and ATP. Can also catalyze the reverse reaction.</text>
</comment>
<dbReference type="PANTHER" id="PTHR21060">
    <property type="entry name" value="ACETATE KINASE"/>
    <property type="match status" value="1"/>
</dbReference>
<dbReference type="GO" id="GO:0005524">
    <property type="term" value="F:ATP binding"/>
    <property type="evidence" value="ECO:0007669"/>
    <property type="project" value="UniProtKB-KW"/>
</dbReference>
<dbReference type="PROSITE" id="PS01076">
    <property type="entry name" value="ACETATE_KINASE_2"/>
    <property type="match status" value="1"/>
</dbReference>
<dbReference type="InterPro" id="IPR004372">
    <property type="entry name" value="Ac/propionate_kinase"/>
</dbReference>
<dbReference type="PANTHER" id="PTHR21060:SF15">
    <property type="entry name" value="ACETATE KINASE-RELATED"/>
    <property type="match status" value="1"/>
</dbReference>
<evidence type="ECO:0000256" key="3">
    <source>
        <dbReference type="ARBA" id="ARBA00022741"/>
    </source>
</evidence>
<feature type="binding site" evidence="6">
    <location>
        <position position="14"/>
    </location>
    <ligand>
        <name>ATP</name>
        <dbReference type="ChEBI" id="CHEBI:30616"/>
    </ligand>
</feature>
<dbReference type="AlphaFoldDB" id="I0ETQ5"/>
<feature type="binding site" evidence="6">
    <location>
        <position position="7"/>
    </location>
    <ligand>
        <name>Mg(2+)</name>
        <dbReference type="ChEBI" id="CHEBI:18420"/>
    </ligand>
</feature>
<dbReference type="EC" id="2.7.2.1" evidence="6"/>
<feature type="binding site" evidence="6">
    <location>
        <begin position="283"/>
        <end position="285"/>
    </location>
    <ligand>
        <name>ATP</name>
        <dbReference type="ChEBI" id="CHEBI:30616"/>
    </ligand>
</feature>
<name>I0ETQ5_HELCM</name>
<dbReference type="GO" id="GO:0008776">
    <property type="term" value="F:acetate kinase activity"/>
    <property type="evidence" value="ECO:0007669"/>
    <property type="project" value="UniProtKB-UniRule"/>
</dbReference>
<dbReference type="GO" id="GO:0005737">
    <property type="term" value="C:cytoplasm"/>
    <property type="evidence" value="ECO:0007669"/>
    <property type="project" value="UniProtKB-SubCell"/>
</dbReference>
<dbReference type="HOGENOM" id="CLU_020352_0_1_7"/>
<dbReference type="HAMAP" id="MF_00020">
    <property type="entry name" value="Acetate_kinase"/>
    <property type="match status" value="1"/>
</dbReference>
<evidence type="ECO:0000256" key="6">
    <source>
        <dbReference type="HAMAP-Rule" id="MF_00020"/>
    </source>
</evidence>